<dbReference type="RefSeq" id="WP_101548837.1">
    <property type="nucleotide sequence ID" value="NZ_JAMYWU010000001.1"/>
</dbReference>
<dbReference type="GO" id="GO:0016747">
    <property type="term" value="F:acyltransferase activity, transferring groups other than amino-acyl groups"/>
    <property type="evidence" value="ECO:0007669"/>
    <property type="project" value="InterPro"/>
</dbReference>
<feature type="domain" description="N-acetyltransferase" evidence="1">
    <location>
        <begin position="14"/>
        <end position="160"/>
    </location>
</feature>
<dbReference type="Gene3D" id="3.40.630.30">
    <property type="match status" value="1"/>
</dbReference>
<accession>A0A5D4SKU4</accession>
<keyword evidence="2" id="KW-0808">Transferase</keyword>
<proteinExistence type="predicted"/>
<dbReference type="PROSITE" id="PS51186">
    <property type="entry name" value="GNAT"/>
    <property type="match status" value="1"/>
</dbReference>
<organism evidence="2 3">
    <name type="scientific">Bacillus infantis</name>
    <dbReference type="NCBI Taxonomy" id="324767"/>
    <lineage>
        <taxon>Bacteria</taxon>
        <taxon>Bacillati</taxon>
        <taxon>Bacillota</taxon>
        <taxon>Bacilli</taxon>
        <taxon>Bacillales</taxon>
        <taxon>Bacillaceae</taxon>
        <taxon>Bacillus</taxon>
    </lineage>
</organism>
<comment type="caution">
    <text evidence="2">The sequence shown here is derived from an EMBL/GenBank/DDBJ whole genome shotgun (WGS) entry which is preliminary data.</text>
</comment>
<sequence>MSITLAAADASKKEIVRSLYSFYLHDLSQYSPSLMPNGQGTFEFDSFDAIWDTPGISVHLIKHGEEIAGFLLFLEKPILKKADFCINDMFLFHPYRGKGAAEEALDVLFQKHKGTYYVEQLAENKRAVSFWKKVFSTNGFPYEEMEKTEDGELCLVQFFTVGT</sequence>
<dbReference type="SUPFAM" id="SSF55729">
    <property type="entry name" value="Acyl-CoA N-acyltransferases (Nat)"/>
    <property type="match status" value="1"/>
</dbReference>
<dbReference type="EMBL" id="VTES01000003">
    <property type="protein sequence ID" value="TYS64107.1"/>
    <property type="molecule type" value="Genomic_DNA"/>
</dbReference>
<dbReference type="Pfam" id="PF00583">
    <property type="entry name" value="Acetyltransf_1"/>
    <property type="match status" value="1"/>
</dbReference>
<dbReference type="InterPro" id="IPR000182">
    <property type="entry name" value="GNAT_dom"/>
</dbReference>
<protein>
    <submittedName>
        <fullName evidence="2">GNAT family N-acetyltransferase</fullName>
    </submittedName>
</protein>
<evidence type="ECO:0000259" key="1">
    <source>
        <dbReference type="PROSITE" id="PS51186"/>
    </source>
</evidence>
<evidence type="ECO:0000313" key="2">
    <source>
        <dbReference type="EMBL" id="TYS64107.1"/>
    </source>
</evidence>
<dbReference type="Proteomes" id="UP000323732">
    <property type="component" value="Unassembled WGS sequence"/>
</dbReference>
<reference evidence="2 3" key="1">
    <citation type="submission" date="2019-08" db="EMBL/GenBank/DDBJ databases">
        <title>Bacillus genomes from the desert of Cuatro Cienegas, Coahuila.</title>
        <authorList>
            <person name="Olmedo-Alvarez G."/>
        </authorList>
    </citation>
    <scope>NUCLEOTIDE SEQUENCE [LARGE SCALE GENOMIC DNA]</scope>
    <source>
        <strain evidence="2 3">CH37_1T</strain>
    </source>
</reference>
<gene>
    <name evidence="2" type="ORF">FZD47_11490</name>
</gene>
<dbReference type="AlphaFoldDB" id="A0A5D4SKU4"/>
<name>A0A5D4SKU4_9BACI</name>
<dbReference type="InterPro" id="IPR016181">
    <property type="entry name" value="Acyl_CoA_acyltransferase"/>
</dbReference>
<evidence type="ECO:0000313" key="3">
    <source>
        <dbReference type="Proteomes" id="UP000323732"/>
    </source>
</evidence>